<reference evidence="1 2" key="1">
    <citation type="submission" date="2024-02" db="EMBL/GenBank/DDBJ databases">
        <title>de novo genome assembly of Solanum bulbocastanum strain 11H21.</title>
        <authorList>
            <person name="Hosaka A.J."/>
        </authorList>
    </citation>
    <scope>NUCLEOTIDE SEQUENCE [LARGE SCALE GENOMIC DNA]</scope>
    <source>
        <tissue evidence="1">Young leaves</tissue>
    </source>
</reference>
<dbReference type="AlphaFoldDB" id="A0AAN8YCF3"/>
<proteinExistence type="predicted"/>
<evidence type="ECO:0000313" key="2">
    <source>
        <dbReference type="Proteomes" id="UP001371456"/>
    </source>
</evidence>
<gene>
    <name evidence="1" type="ORF">RDI58_016485</name>
</gene>
<organism evidence="1 2">
    <name type="scientific">Solanum bulbocastanum</name>
    <name type="common">Wild potato</name>
    <dbReference type="NCBI Taxonomy" id="147425"/>
    <lineage>
        <taxon>Eukaryota</taxon>
        <taxon>Viridiplantae</taxon>
        <taxon>Streptophyta</taxon>
        <taxon>Embryophyta</taxon>
        <taxon>Tracheophyta</taxon>
        <taxon>Spermatophyta</taxon>
        <taxon>Magnoliopsida</taxon>
        <taxon>eudicotyledons</taxon>
        <taxon>Gunneridae</taxon>
        <taxon>Pentapetalae</taxon>
        <taxon>asterids</taxon>
        <taxon>lamiids</taxon>
        <taxon>Solanales</taxon>
        <taxon>Solanaceae</taxon>
        <taxon>Solanoideae</taxon>
        <taxon>Solaneae</taxon>
        <taxon>Solanum</taxon>
    </lineage>
</organism>
<comment type="caution">
    <text evidence="1">The sequence shown here is derived from an EMBL/GenBank/DDBJ whole genome shotgun (WGS) entry which is preliminary data.</text>
</comment>
<dbReference type="EMBL" id="JBANQN010000006">
    <property type="protein sequence ID" value="KAK6787960.1"/>
    <property type="molecule type" value="Genomic_DNA"/>
</dbReference>
<protein>
    <submittedName>
        <fullName evidence="1">Uncharacterized protein</fullName>
    </submittedName>
</protein>
<sequence length="25" mass="2979">MLQPREEKVIRLAKWVDPDFLSPPL</sequence>
<name>A0AAN8YCF3_SOLBU</name>
<accession>A0AAN8YCF3</accession>
<dbReference type="Proteomes" id="UP001371456">
    <property type="component" value="Unassembled WGS sequence"/>
</dbReference>
<keyword evidence="2" id="KW-1185">Reference proteome</keyword>
<evidence type="ECO:0000313" key="1">
    <source>
        <dbReference type="EMBL" id="KAK6787960.1"/>
    </source>
</evidence>